<reference evidence="1 2" key="1">
    <citation type="submission" date="2024-09" db="EMBL/GenBank/DDBJ databases">
        <title>Itraconazole resistance in Madurella fahalii resulting from another homologue of gene encoding cytochrome P450 14-alpha sterol demethylase (CYP51).</title>
        <authorList>
            <person name="Yoshioka I."/>
            <person name="Fahal A.H."/>
            <person name="Kaneko S."/>
            <person name="Yaguchi T."/>
        </authorList>
    </citation>
    <scope>NUCLEOTIDE SEQUENCE [LARGE SCALE GENOMIC DNA]</scope>
    <source>
        <strain evidence="1 2">IFM 68171</strain>
    </source>
</reference>
<protein>
    <submittedName>
        <fullName evidence="1">Uncharacterized protein</fullName>
    </submittedName>
</protein>
<dbReference type="Proteomes" id="UP001628179">
    <property type="component" value="Unassembled WGS sequence"/>
</dbReference>
<dbReference type="RefSeq" id="XP_070920067.1">
    <property type="nucleotide sequence ID" value="XM_071063966.1"/>
</dbReference>
<evidence type="ECO:0000313" key="1">
    <source>
        <dbReference type="EMBL" id="GAB1318336.1"/>
    </source>
</evidence>
<dbReference type="GeneID" id="98179289"/>
<proteinExistence type="predicted"/>
<name>A0ABQ0GKU6_9PEZI</name>
<keyword evidence="2" id="KW-1185">Reference proteome</keyword>
<comment type="caution">
    <text evidence="1">The sequence shown here is derived from an EMBL/GenBank/DDBJ whole genome shotgun (WGS) entry which is preliminary data.</text>
</comment>
<gene>
    <name evidence="1" type="ORF">MFIFM68171_08546</name>
</gene>
<evidence type="ECO:0000313" key="2">
    <source>
        <dbReference type="Proteomes" id="UP001628179"/>
    </source>
</evidence>
<sequence>MDPTLYDQAIDSIYLNNKYALRTRAADLAGVPNLHRTQTPKKNTAASAGKDLASGQVTINGYVPSALEVNFSFALIDNFKSKPDFDWDKIAATTSLTRKEYLKFKSAALTSITVDLLSYEGSRLG</sequence>
<accession>A0ABQ0GKU6</accession>
<organism evidence="1 2">
    <name type="scientific">Madurella fahalii</name>
    <dbReference type="NCBI Taxonomy" id="1157608"/>
    <lineage>
        <taxon>Eukaryota</taxon>
        <taxon>Fungi</taxon>
        <taxon>Dikarya</taxon>
        <taxon>Ascomycota</taxon>
        <taxon>Pezizomycotina</taxon>
        <taxon>Sordariomycetes</taxon>
        <taxon>Sordariomycetidae</taxon>
        <taxon>Sordariales</taxon>
        <taxon>Sordariales incertae sedis</taxon>
        <taxon>Madurella</taxon>
    </lineage>
</organism>
<dbReference type="EMBL" id="BAAFSV010000005">
    <property type="protein sequence ID" value="GAB1318336.1"/>
    <property type="molecule type" value="Genomic_DNA"/>
</dbReference>